<dbReference type="Gramene" id="ONI14247">
    <property type="protein sequence ID" value="ONI14247"/>
    <property type="gene ID" value="PRUPE_4G270700"/>
</dbReference>
<accession>A0A251PRR0</accession>
<name>A0A251PRR0_PRUPE</name>
<evidence type="ECO:0000313" key="1">
    <source>
        <dbReference type="EMBL" id="ONI14247.1"/>
    </source>
</evidence>
<organism evidence="1 2">
    <name type="scientific">Prunus persica</name>
    <name type="common">Peach</name>
    <name type="synonym">Amygdalus persica</name>
    <dbReference type="NCBI Taxonomy" id="3760"/>
    <lineage>
        <taxon>Eukaryota</taxon>
        <taxon>Viridiplantae</taxon>
        <taxon>Streptophyta</taxon>
        <taxon>Embryophyta</taxon>
        <taxon>Tracheophyta</taxon>
        <taxon>Spermatophyta</taxon>
        <taxon>Magnoliopsida</taxon>
        <taxon>eudicotyledons</taxon>
        <taxon>Gunneridae</taxon>
        <taxon>Pentapetalae</taxon>
        <taxon>rosids</taxon>
        <taxon>fabids</taxon>
        <taxon>Rosales</taxon>
        <taxon>Rosaceae</taxon>
        <taxon>Amygdaloideae</taxon>
        <taxon>Amygdaleae</taxon>
        <taxon>Prunus</taxon>
    </lineage>
</organism>
<dbReference type="Proteomes" id="UP000006882">
    <property type="component" value="Chromosome G4"/>
</dbReference>
<proteinExistence type="predicted"/>
<keyword evidence="2" id="KW-1185">Reference proteome</keyword>
<sequence length="49" mass="5503">MTACLGIRWPLFEHFGPILEGFEVKVYIPSSRTASPENELLGISSLCRH</sequence>
<protein>
    <submittedName>
        <fullName evidence="1">Uncharacterized protein</fullName>
    </submittedName>
</protein>
<evidence type="ECO:0000313" key="2">
    <source>
        <dbReference type="Proteomes" id="UP000006882"/>
    </source>
</evidence>
<gene>
    <name evidence="1" type="ORF">PRUPE_4G270700</name>
</gene>
<dbReference type="AlphaFoldDB" id="A0A251PRR0"/>
<dbReference type="EMBL" id="CM007654">
    <property type="protein sequence ID" value="ONI14247.1"/>
    <property type="molecule type" value="Genomic_DNA"/>
</dbReference>
<reference evidence="1 2" key="1">
    <citation type="journal article" date="2013" name="Nat. Genet.">
        <title>The high-quality draft genome of peach (Prunus persica) identifies unique patterns of genetic diversity, domestication and genome evolution.</title>
        <authorList>
            <consortium name="International Peach Genome Initiative"/>
            <person name="Verde I."/>
            <person name="Abbott A.G."/>
            <person name="Scalabrin S."/>
            <person name="Jung S."/>
            <person name="Shu S."/>
            <person name="Marroni F."/>
            <person name="Zhebentyayeva T."/>
            <person name="Dettori M.T."/>
            <person name="Grimwood J."/>
            <person name="Cattonaro F."/>
            <person name="Zuccolo A."/>
            <person name="Rossini L."/>
            <person name="Jenkins J."/>
            <person name="Vendramin E."/>
            <person name="Meisel L.A."/>
            <person name="Decroocq V."/>
            <person name="Sosinski B."/>
            <person name="Prochnik S."/>
            <person name="Mitros T."/>
            <person name="Policriti A."/>
            <person name="Cipriani G."/>
            <person name="Dondini L."/>
            <person name="Ficklin S."/>
            <person name="Goodstein D.M."/>
            <person name="Xuan P."/>
            <person name="Del Fabbro C."/>
            <person name="Aramini V."/>
            <person name="Copetti D."/>
            <person name="Gonzalez S."/>
            <person name="Horner D.S."/>
            <person name="Falchi R."/>
            <person name="Lucas S."/>
            <person name="Mica E."/>
            <person name="Maldonado J."/>
            <person name="Lazzari B."/>
            <person name="Bielenberg D."/>
            <person name="Pirona R."/>
            <person name="Miculan M."/>
            <person name="Barakat A."/>
            <person name="Testolin R."/>
            <person name="Stella A."/>
            <person name="Tartarini S."/>
            <person name="Tonutti P."/>
            <person name="Arus P."/>
            <person name="Orellana A."/>
            <person name="Wells C."/>
            <person name="Main D."/>
            <person name="Vizzotto G."/>
            <person name="Silva H."/>
            <person name="Salamini F."/>
            <person name="Schmutz J."/>
            <person name="Morgante M."/>
            <person name="Rokhsar D.S."/>
        </authorList>
    </citation>
    <scope>NUCLEOTIDE SEQUENCE [LARGE SCALE GENOMIC DNA]</scope>
    <source>
        <strain evidence="2">cv. Nemared</strain>
    </source>
</reference>